<feature type="compositionally biased region" description="Low complexity" evidence="1">
    <location>
        <begin position="177"/>
        <end position="191"/>
    </location>
</feature>
<keyword evidence="2" id="KW-1133">Transmembrane helix</keyword>
<feature type="transmembrane region" description="Helical" evidence="2">
    <location>
        <begin position="12"/>
        <end position="38"/>
    </location>
</feature>
<keyword evidence="2" id="KW-0472">Membrane</keyword>
<sequence>MTLQTVLASAGHYLLIAAGLILLLFIIVLAAAFLLTLLMRLFANFSFKTVDGKIQSQILIRLKIWFYEIILLDFDNFDENAAPSSDSDSESGADKNAYHVTFTDEKVSVRSVKTNENGSDYEIIVHTEEMFSKNIQVSDGDSQTTVFEAPDIVTETDDVLTLNEDEVKDLGIENEFGETTETVTTETITTEYEFDKNDWDSDSESDDEFEGDEVSNDEFDDNSDDESDGDLSDFLDEIKRYVDLSDPGRFVSDSITAAARISKSSARLASDLLLRADIDEMSADVVFGLSDPADTALAFGTIHSFKASTYAYLAEIEETSRSSKKRKKAAELGAIVRNDICIVPDLTNKMFETDTTMSFSFWIPRGYIPMLRFILNKNTRWTIRRYLYPYFIRHYIRNWLAERKQRKQDEKQRKQQEKQQKQ</sequence>
<dbReference type="EMBL" id="CP131062">
    <property type="protein sequence ID" value="WNY29204.1"/>
    <property type="molecule type" value="Genomic_DNA"/>
</dbReference>
<organism evidence="3 4">
    <name type="scientific">Methanimicrococcus stummii</name>
    <dbReference type="NCBI Taxonomy" id="3028294"/>
    <lineage>
        <taxon>Archaea</taxon>
        <taxon>Methanobacteriati</taxon>
        <taxon>Methanobacteriota</taxon>
        <taxon>Stenosarchaea group</taxon>
        <taxon>Methanomicrobia</taxon>
        <taxon>Methanosarcinales</taxon>
        <taxon>Methanosarcinaceae</taxon>
        <taxon>Methanimicrococcus</taxon>
    </lineage>
</organism>
<feature type="compositionally biased region" description="Acidic residues" evidence="1">
    <location>
        <begin position="200"/>
        <end position="230"/>
    </location>
</feature>
<evidence type="ECO:0008006" key="5">
    <source>
        <dbReference type="Google" id="ProtNLM"/>
    </source>
</evidence>
<keyword evidence="4" id="KW-1185">Reference proteome</keyword>
<dbReference type="RefSeq" id="WP_316559191.1">
    <property type="nucleotide sequence ID" value="NZ_CP131062.1"/>
</dbReference>
<gene>
    <name evidence="3" type="ORF">MmiEs2_14280</name>
</gene>
<dbReference type="Pfam" id="PF11167">
    <property type="entry name" value="DUF2953"/>
    <property type="match status" value="1"/>
</dbReference>
<dbReference type="GeneID" id="85197894"/>
<dbReference type="Proteomes" id="UP001302662">
    <property type="component" value="Chromosome"/>
</dbReference>
<evidence type="ECO:0000256" key="1">
    <source>
        <dbReference type="SAM" id="MobiDB-lite"/>
    </source>
</evidence>
<dbReference type="InterPro" id="IPR021338">
    <property type="entry name" value="DUF2953"/>
</dbReference>
<dbReference type="KEGG" id="mees:MmiEs2_14280"/>
<proteinExistence type="predicted"/>
<name>A0AA96V9T2_9EURY</name>
<accession>A0AA96V9T2</accession>
<evidence type="ECO:0000256" key="2">
    <source>
        <dbReference type="SAM" id="Phobius"/>
    </source>
</evidence>
<dbReference type="AlphaFoldDB" id="A0AA96V9T2"/>
<keyword evidence="2" id="KW-0812">Transmembrane</keyword>
<evidence type="ECO:0000313" key="4">
    <source>
        <dbReference type="Proteomes" id="UP001302662"/>
    </source>
</evidence>
<evidence type="ECO:0000313" key="3">
    <source>
        <dbReference type="EMBL" id="WNY29204.1"/>
    </source>
</evidence>
<feature type="region of interest" description="Disordered" evidence="1">
    <location>
        <begin position="177"/>
        <end position="230"/>
    </location>
</feature>
<reference evidence="3 4" key="1">
    <citation type="submission" date="2023-07" db="EMBL/GenBank/DDBJ databases">
        <title>Closed genome sequence of Methanimicrococcus sp. Es2.</title>
        <authorList>
            <person name="Protasov E."/>
            <person name="Platt K."/>
            <person name="Reeh H."/>
            <person name="Poehlein A."/>
            <person name="Daniel R."/>
            <person name="Brune A."/>
        </authorList>
    </citation>
    <scope>NUCLEOTIDE SEQUENCE [LARGE SCALE GENOMIC DNA]</scope>
    <source>
        <strain evidence="3 4">Es2</strain>
    </source>
</reference>
<protein>
    <recommendedName>
        <fullName evidence="5">DUF2953 domain-containing protein</fullName>
    </recommendedName>
</protein>